<comment type="caution">
    <text evidence="4">The sequence shown here is derived from an EMBL/GenBank/DDBJ whole genome shotgun (WGS) entry which is preliminary data.</text>
</comment>
<dbReference type="EMBL" id="QTTN01000021">
    <property type="protein sequence ID" value="REE80202.1"/>
    <property type="molecule type" value="Genomic_DNA"/>
</dbReference>
<name>A0A3D9RU16_9BACL</name>
<sequence length="164" mass="18385">MVKDVALSLFLLTFFLILSNSILLLVSHRYVAEYPEKADSRRGMRYSGHSAAVQQGRVQQLRLRCAVGCAAACRSFRRADLELNRNMLEECTSDLILMDVHMPEMDGIEATHRIRERACYEHVPIRAVTANVMESDHLTYLAVGMNGIITKPYDDDSGHNGTAA</sequence>
<feature type="modified residue" description="4-aspartylphosphate" evidence="2">
    <location>
        <position position="99"/>
    </location>
</feature>
<dbReference type="Pfam" id="PF00072">
    <property type="entry name" value="Response_reg"/>
    <property type="match status" value="1"/>
</dbReference>
<dbReference type="GO" id="GO:0000160">
    <property type="term" value="P:phosphorelay signal transduction system"/>
    <property type="evidence" value="ECO:0007669"/>
    <property type="project" value="InterPro"/>
</dbReference>
<proteinExistence type="predicted"/>
<reference evidence="4 5" key="1">
    <citation type="submission" date="2018-08" db="EMBL/GenBank/DDBJ databases">
        <title>Genomic Encyclopedia of Type Strains, Phase III (KMG-III): the genomes of soil and plant-associated and newly described type strains.</title>
        <authorList>
            <person name="Whitman W."/>
        </authorList>
    </citation>
    <scope>NUCLEOTIDE SEQUENCE [LARGE SCALE GENOMIC DNA]</scope>
    <source>
        <strain evidence="4 5">CGMCC 1.10966</strain>
    </source>
</reference>
<feature type="domain" description="Response regulatory" evidence="3">
    <location>
        <begin position="21"/>
        <end position="164"/>
    </location>
</feature>
<dbReference type="InterPro" id="IPR001789">
    <property type="entry name" value="Sig_transdc_resp-reg_receiver"/>
</dbReference>
<dbReference type="CDD" id="cd17546">
    <property type="entry name" value="REC_hyHK_CKI1_RcsC-like"/>
    <property type="match status" value="1"/>
</dbReference>
<keyword evidence="1 2" id="KW-0597">Phosphoprotein</keyword>
<keyword evidence="5" id="KW-1185">Reference proteome</keyword>
<evidence type="ECO:0000313" key="4">
    <source>
        <dbReference type="EMBL" id="REE80202.1"/>
    </source>
</evidence>
<dbReference type="PROSITE" id="PS50110">
    <property type="entry name" value="RESPONSE_REGULATORY"/>
    <property type="match status" value="1"/>
</dbReference>
<evidence type="ECO:0000259" key="3">
    <source>
        <dbReference type="PROSITE" id="PS50110"/>
    </source>
</evidence>
<evidence type="ECO:0000256" key="1">
    <source>
        <dbReference type="ARBA" id="ARBA00022553"/>
    </source>
</evidence>
<evidence type="ECO:0000313" key="5">
    <source>
        <dbReference type="Proteomes" id="UP000256304"/>
    </source>
</evidence>
<dbReference type="PANTHER" id="PTHR45339:SF3">
    <property type="entry name" value="HISTIDINE KINASE"/>
    <property type="match status" value="1"/>
</dbReference>
<dbReference type="Gene3D" id="3.40.50.2300">
    <property type="match status" value="1"/>
</dbReference>
<dbReference type="InterPro" id="IPR011006">
    <property type="entry name" value="CheY-like_superfamily"/>
</dbReference>
<evidence type="ECO:0000256" key="2">
    <source>
        <dbReference type="PROSITE-ProRule" id="PRU00169"/>
    </source>
</evidence>
<accession>A0A3D9RU16</accession>
<dbReference type="SUPFAM" id="SSF52172">
    <property type="entry name" value="CheY-like"/>
    <property type="match status" value="1"/>
</dbReference>
<gene>
    <name evidence="4" type="ORF">A8990_12151</name>
</gene>
<dbReference type="AlphaFoldDB" id="A0A3D9RU16"/>
<organism evidence="4 5">
    <name type="scientific">Paenibacillus taihuensis</name>
    <dbReference type="NCBI Taxonomy" id="1156355"/>
    <lineage>
        <taxon>Bacteria</taxon>
        <taxon>Bacillati</taxon>
        <taxon>Bacillota</taxon>
        <taxon>Bacilli</taxon>
        <taxon>Bacillales</taxon>
        <taxon>Paenibacillaceae</taxon>
        <taxon>Paenibacillus</taxon>
    </lineage>
</organism>
<dbReference type="Proteomes" id="UP000256304">
    <property type="component" value="Unassembled WGS sequence"/>
</dbReference>
<dbReference type="PANTHER" id="PTHR45339">
    <property type="entry name" value="HYBRID SIGNAL TRANSDUCTION HISTIDINE KINASE J"/>
    <property type="match status" value="1"/>
</dbReference>
<protein>
    <submittedName>
        <fullName evidence="4">Response regulator receiver domain-containing protein</fullName>
    </submittedName>
</protein>